<evidence type="ECO:0000313" key="6">
    <source>
        <dbReference type="Proteomes" id="UP000471082"/>
    </source>
</evidence>
<dbReference type="RefSeq" id="WP_046932521.1">
    <property type="nucleotide sequence ID" value="NZ_CP116309.1"/>
</dbReference>
<accession>A0A6P0FZ57</accession>
<dbReference type="EMBL" id="JAAGYU010000027">
    <property type="protein sequence ID" value="NEL76248.1"/>
    <property type="molecule type" value="Genomic_DNA"/>
</dbReference>
<organism evidence="2 6">
    <name type="scientific">Xanthomonas perforans</name>
    <dbReference type="NCBI Taxonomy" id="442694"/>
    <lineage>
        <taxon>Bacteria</taxon>
        <taxon>Pseudomonadati</taxon>
        <taxon>Pseudomonadota</taxon>
        <taxon>Gammaproteobacteria</taxon>
        <taxon>Lysobacterales</taxon>
        <taxon>Lysobacteraceae</taxon>
        <taxon>Xanthomonas</taxon>
    </lineage>
</organism>
<name>A0A6P0FZ57_XANPE</name>
<dbReference type="EMBL" id="JZUY01000092">
    <property type="protein sequence ID" value="KLC00622.1"/>
    <property type="molecule type" value="Genomic_DNA"/>
</dbReference>
<keyword evidence="4" id="KW-1185">Reference proteome</keyword>
<comment type="caution">
    <text evidence="2">The sequence shown here is derived from an EMBL/GenBank/DDBJ whole genome shotgun (WGS) entry which is preliminary data.</text>
</comment>
<protein>
    <submittedName>
        <fullName evidence="2">Uncharacterized protein</fullName>
    </submittedName>
</protein>
<dbReference type="EMBL" id="PUUL01000123">
    <property type="protein sequence ID" value="RXD50419.1"/>
    <property type="molecule type" value="Genomic_DNA"/>
</dbReference>
<proteinExistence type="predicted"/>
<dbReference type="Proteomes" id="UP000035369">
    <property type="component" value="Unassembled WGS sequence"/>
</dbReference>
<sequence>MTFPAEAFAERIPQDLSPGSIFLFREAWALLVDNQADPSDPTPCFVMLQGDRVGTVFKVVQGMPPCLTLAEPFAWFPAVPQGAVPGPQTLETASLSVTPLGVVLVGGIPDRWGDADKFAFGMNGEFMGEAPRGAVRRFTKWSAELCHPSRPFVSLGQIFEVDRSLA</sequence>
<evidence type="ECO:0000313" key="2">
    <source>
        <dbReference type="EMBL" id="NEL76248.1"/>
    </source>
</evidence>
<dbReference type="Proteomes" id="UP000471082">
    <property type="component" value="Unassembled WGS sequence"/>
</dbReference>
<reference evidence="1 4" key="1">
    <citation type="submission" date="2015-02" db="EMBL/GenBank/DDBJ databases">
        <title>Whole genome sequencing of multiple isolates of three species of pepper and tomato-infecting xanthomonads reveals genetic diversity in field strains and pinpoints effectors responsible for host specificity.</title>
        <authorList>
            <person name="Schwartz A."/>
            <person name="Dahlbeck D."/>
            <person name="Staskawicz B."/>
            <person name="Bart R."/>
            <person name="Potnis N."/>
            <person name="Minsavage G."/>
            <person name="Timilsina S."/>
            <person name="Goss E."/>
            <person name="Jones J."/>
            <person name="Vallad G."/>
            <person name="Barak J."/>
            <person name="Miller S."/>
            <person name="Ritchie D."/>
            <person name="Martins J.Jr."/>
            <person name="Patane J.S."/>
            <person name="Setubal J.C."/>
        </authorList>
    </citation>
    <scope>NUCLEOTIDE SEQUENCE [LARGE SCALE GENOMIC DNA]</scope>
    <source>
        <strain evidence="1 4">Xp3-15</strain>
    </source>
</reference>
<evidence type="ECO:0000313" key="5">
    <source>
        <dbReference type="Proteomes" id="UP000289372"/>
    </source>
</evidence>
<reference evidence="3 5" key="2">
    <citation type="submission" date="2018-02" db="EMBL/GenBank/DDBJ databases">
        <title>Characterization of Xanthomonas diversity in transplant houses and field plants.</title>
        <authorList>
            <person name="Abrahamian P."/>
            <person name="Timilsina S."/>
            <person name="Minsavage G.V."/>
            <person name="Goss E.M."/>
            <person name="Jones J.B."/>
            <person name="Vallad G.E."/>
        </authorList>
    </citation>
    <scope>NUCLEOTIDE SEQUENCE [LARGE SCALE GENOMIC DNA]</scope>
    <source>
        <strain evidence="3 5">GEV2132</strain>
    </source>
</reference>
<dbReference type="AlphaFoldDB" id="A0A6P0FZ57"/>
<evidence type="ECO:0000313" key="3">
    <source>
        <dbReference type="EMBL" id="RXD50419.1"/>
    </source>
</evidence>
<evidence type="ECO:0000313" key="1">
    <source>
        <dbReference type="EMBL" id="KLC00622.1"/>
    </source>
</evidence>
<dbReference type="Proteomes" id="UP000289372">
    <property type="component" value="Unassembled WGS sequence"/>
</dbReference>
<reference evidence="2 6" key="3">
    <citation type="submission" date="2019-11" db="EMBL/GenBank/DDBJ databases">
        <title>Genome-resolved metagenomics to study the prevalence of co-infection and intraspecific heterogeneity among plant pathogen metapopulations.</title>
        <authorList>
            <person name="Newberry E."/>
            <person name="Bhandari R."/>
            <person name="Kemble J."/>
            <person name="Sikora E."/>
            <person name="Potnis N."/>
        </authorList>
    </citation>
    <scope>NUCLEOTIDE SEQUENCE [LARGE SCALE GENOMIC DNA]</scope>
    <source>
        <strain evidence="2">Xp_Tom_Tuscaloosa_18b</strain>
    </source>
</reference>
<gene>
    <name evidence="3" type="ORF">DB769_18925</name>
    <name evidence="2" type="ORF">G3W61_08285</name>
    <name evidence="1" type="ORF">XP315_23970</name>
</gene>
<evidence type="ECO:0000313" key="4">
    <source>
        <dbReference type="Proteomes" id="UP000035369"/>
    </source>
</evidence>